<organism evidence="1">
    <name type="scientific">Streptomyces sp. R08</name>
    <dbReference type="NCBI Taxonomy" id="3238624"/>
    <lineage>
        <taxon>Bacteria</taxon>
        <taxon>Bacillati</taxon>
        <taxon>Actinomycetota</taxon>
        <taxon>Actinomycetes</taxon>
        <taxon>Kitasatosporales</taxon>
        <taxon>Streptomycetaceae</taxon>
        <taxon>Streptomyces</taxon>
    </lineage>
</organism>
<dbReference type="RefSeq" id="WP_369192472.1">
    <property type="nucleotide sequence ID" value="NZ_CP163431.1"/>
</dbReference>
<reference evidence="1" key="1">
    <citation type="submission" date="2024-07" db="EMBL/GenBank/DDBJ databases">
        <authorList>
            <person name="Yu S.T."/>
        </authorList>
    </citation>
    <scope>NUCLEOTIDE SEQUENCE</scope>
    <source>
        <strain evidence="1">R08</strain>
    </source>
</reference>
<dbReference type="EMBL" id="CP163431">
    <property type="protein sequence ID" value="XDQ07721.1"/>
    <property type="molecule type" value="Genomic_DNA"/>
</dbReference>
<sequence>MEEATAAYQAALTPGVARYLLDRGIGREEATTYRLGVVADDHPFPGHEKYRRWLAIPYLDRNGGPLAIRFRCLEDHDHRAFGHGKYATIKDEPPRMYGVGSIHRAGDTIEVAEGELDRIILEKAGLHAVAIPGASIWQGRHRRMLAGFNRVRVWGDPDDAGAEFTTRICRALRQAKGMRLRNGDVTDTYKQGGMAALHDLIKGDNQ</sequence>
<dbReference type="SUPFAM" id="SSF56731">
    <property type="entry name" value="DNA primase core"/>
    <property type="match status" value="1"/>
</dbReference>
<dbReference type="CDD" id="cd01029">
    <property type="entry name" value="TOPRIM_primases"/>
    <property type="match status" value="1"/>
</dbReference>
<dbReference type="InterPro" id="IPR034154">
    <property type="entry name" value="TOPRIM_DnaG/twinkle"/>
</dbReference>
<dbReference type="AlphaFoldDB" id="A0AB39MQX5"/>
<gene>
    <name evidence="1" type="ORF">AB5J58_03700</name>
</gene>
<proteinExistence type="predicted"/>
<protein>
    <submittedName>
        <fullName evidence="1">Toprim domain-containing protein</fullName>
    </submittedName>
</protein>
<accession>A0AB39MQX5</accession>
<name>A0AB39MQX5_9ACTN</name>
<dbReference type="Gene3D" id="3.40.1360.10">
    <property type="match status" value="1"/>
</dbReference>
<evidence type="ECO:0000313" key="1">
    <source>
        <dbReference type="EMBL" id="XDQ07721.1"/>
    </source>
</evidence>